<protein>
    <submittedName>
        <fullName evidence="1">C2H2-type domain-containing protein</fullName>
    </submittedName>
</protein>
<organism evidence="1 2">
    <name type="scientific">Fusarium keratoplasticum</name>
    <dbReference type="NCBI Taxonomy" id="1328300"/>
    <lineage>
        <taxon>Eukaryota</taxon>
        <taxon>Fungi</taxon>
        <taxon>Dikarya</taxon>
        <taxon>Ascomycota</taxon>
        <taxon>Pezizomycotina</taxon>
        <taxon>Sordariomycetes</taxon>
        <taxon>Hypocreomycetidae</taxon>
        <taxon>Hypocreales</taxon>
        <taxon>Nectriaceae</taxon>
        <taxon>Fusarium</taxon>
        <taxon>Fusarium solani species complex</taxon>
    </lineage>
</organism>
<gene>
    <name evidence="1" type="ORF">NCS57_01330500</name>
</gene>
<name>A0ACC0QHJ5_9HYPO</name>
<evidence type="ECO:0000313" key="1">
    <source>
        <dbReference type="EMBL" id="KAI8652658.1"/>
    </source>
</evidence>
<comment type="caution">
    <text evidence="1">The sequence shown here is derived from an EMBL/GenBank/DDBJ whole genome shotgun (WGS) entry which is preliminary data.</text>
</comment>
<dbReference type="Proteomes" id="UP001065298">
    <property type="component" value="Chromosome 11"/>
</dbReference>
<sequence length="1076" mass="120066">MFRLVESTDSSPAAQCSVSVRDSFGEGVYIKKNRSDGLCSTDCHCRRLGSLDFAFTISKQPAHTKIEVRNEILQNTLIDVIGSDEWHSQCDLPAWDGAHLFARYEGLKARLRDVIDAPVGSVGAQPFLPLRLLVDGFLGQEQEESLPCPQHKDPSDVLRDVLPGEDKNSMLDVKLLQAAGDGDISVIDDLLSNHTVLPYSHMQMFVDVLGRQITDDLFKETVNIDAHDESGNTALLRAVTAGHLDVARLLVARGADIAWANNQGETALHKAARADHFELSYFLIEVGADIDAKDNSGAAPAFIPFSAVLQTWRCWWEWVMPARCEQTPSERTINDYRDLLFKTDPIMNTDKVKTTMRGLFIREYAKVRQHLIFGRVRGRFPNSTRAWRFGMTALHKISHGYLPQELGMAIALLCVCKAVSATLHIHKHDSSNFQFDDEQFRRDLPRWLPLFHGADRKLFKAAARDIWSVRISMWTLYTPQTLDYHDLFKHAERLTSDLIDAVKCLHDLTEFAELGDPEHGQQRPSQQDRCPPKDPNPGDPGIGAESTQHRKAVTGRRASSQKSLLWAEVMAGAIFSILLIFLLWLYSLLAGTVQFIATDAASWHISVDAQSVARRLQSRFANTLTVERPPSIQSPTAGQDVVMLGQDSNDDHHVQPRGNPALSPSSGGVPDPVDESAHIRTSKGAVELCFFFTLHHSARRWSIYLGFDSHWRVCLNSLAAHPLRCEADRKGYYAIDYFPSRNPRGDGYQRPAGSSTGAGVCVSGYPWCDMAIGTDTTGSGREPARATGVQGLRLSGRSISMKGVVPSSEEFDSLAFLTRSLEDLVHFTRLSTGNKLSELPPTKILYPTDWLPYKIDGQQRLNEDFLAAMEQVLGVQHTKVSLTQLWEESPPVEAQGKSIAEYLENSGFWPMYYDNYHTFDDFRQGYEQKFGKPVYVSPSQGWKWELGSKVTEEQRAHGIAECEVFRDWVDKHVLTRNDGGHGEAVILLPLGNAKLDYRDIESGPPSVVKSYEPKYFGSILGVPQIVTPSSDVMLVKLTQLVLEKMNKPTSVLTGRECFSPETNGPVNDSVPLPKLI</sequence>
<accession>A0ACC0QHJ5</accession>
<keyword evidence="2" id="KW-1185">Reference proteome</keyword>
<dbReference type="EMBL" id="CM046513">
    <property type="protein sequence ID" value="KAI8652658.1"/>
    <property type="molecule type" value="Genomic_DNA"/>
</dbReference>
<evidence type="ECO:0000313" key="2">
    <source>
        <dbReference type="Proteomes" id="UP001065298"/>
    </source>
</evidence>
<proteinExistence type="predicted"/>
<reference evidence="1" key="1">
    <citation type="submission" date="2022-06" db="EMBL/GenBank/DDBJ databases">
        <title>Fusarium solani species complex genomes reveal bases of compartmentalisation and animal pathogenesis.</title>
        <authorList>
            <person name="Tsai I.J."/>
        </authorList>
    </citation>
    <scope>NUCLEOTIDE SEQUENCE</scope>
    <source>
        <strain evidence="1">Fu6.1</strain>
    </source>
</reference>